<evidence type="ECO:0000313" key="1">
    <source>
        <dbReference type="EMBL" id="MBC5580898.1"/>
    </source>
</evidence>
<proteinExistence type="predicted"/>
<dbReference type="AlphaFoldDB" id="A0A923L197"/>
<sequence length="48" mass="5222">MRWLISALLVLSTCHPLFFLAAAVVLAIWANGQKESACQSSSSDKRNS</sequence>
<dbReference type="Proteomes" id="UP000659630">
    <property type="component" value="Unassembled WGS sequence"/>
</dbReference>
<keyword evidence="2" id="KW-1185">Reference proteome</keyword>
<dbReference type="EMBL" id="JACONZ010000002">
    <property type="protein sequence ID" value="MBC5580898.1"/>
    <property type="molecule type" value="Genomic_DNA"/>
</dbReference>
<protein>
    <submittedName>
        <fullName evidence="1">Uncharacterized protein</fullName>
    </submittedName>
</protein>
<accession>A0A923L197</accession>
<dbReference type="RefSeq" id="WP_186887277.1">
    <property type="nucleotide sequence ID" value="NZ_JACONZ010000002.1"/>
</dbReference>
<organism evidence="1 2">
    <name type="scientific">Anaerofilum hominis</name>
    <dbReference type="NCBI Taxonomy" id="2763016"/>
    <lineage>
        <taxon>Bacteria</taxon>
        <taxon>Bacillati</taxon>
        <taxon>Bacillota</taxon>
        <taxon>Clostridia</taxon>
        <taxon>Eubacteriales</taxon>
        <taxon>Oscillospiraceae</taxon>
        <taxon>Anaerofilum</taxon>
    </lineage>
</organism>
<reference evidence="1" key="1">
    <citation type="submission" date="2020-08" db="EMBL/GenBank/DDBJ databases">
        <title>Genome public.</title>
        <authorList>
            <person name="Liu C."/>
            <person name="Sun Q."/>
        </authorList>
    </citation>
    <scope>NUCLEOTIDE SEQUENCE</scope>
    <source>
        <strain evidence="1">BX8</strain>
    </source>
</reference>
<name>A0A923L197_9FIRM</name>
<gene>
    <name evidence="1" type="ORF">H8S23_05220</name>
</gene>
<evidence type="ECO:0000313" key="2">
    <source>
        <dbReference type="Proteomes" id="UP000659630"/>
    </source>
</evidence>
<comment type="caution">
    <text evidence="1">The sequence shown here is derived from an EMBL/GenBank/DDBJ whole genome shotgun (WGS) entry which is preliminary data.</text>
</comment>